<name>U5CQ90_AMBTC</name>
<evidence type="ECO:0000256" key="1">
    <source>
        <dbReference type="SAM" id="MobiDB-lite"/>
    </source>
</evidence>
<reference evidence="3" key="1">
    <citation type="journal article" date="2013" name="Science">
        <title>The Amborella genome and the evolution of flowering plants.</title>
        <authorList>
            <consortium name="Amborella Genome Project"/>
        </authorList>
    </citation>
    <scope>NUCLEOTIDE SEQUENCE [LARGE SCALE GENOMIC DNA]</scope>
</reference>
<keyword evidence="3" id="KW-1185">Reference proteome</keyword>
<dbReference type="EMBL" id="KI392503">
    <property type="protein sequence ID" value="ERN15346.1"/>
    <property type="molecule type" value="Genomic_DNA"/>
</dbReference>
<protein>
    <submittedName>
        <fullName evidence="2">Uncharacterized protein</fullName>
    </submittedName>
</protein>
<dbReference type="Proteomes" id="UP000017836">
    <property type="component" value="Unassembled WGS sequence"/>
</dbReference>
<feature type="region of interest" description="Disordered" evidence="1">
    <location>
        <begin position="1"/>
        <end position="103"/>
    </location>
</feature>
<accession>U5CQ90</accession>
<sequence>MQTAPPPPPNALPCLPSYPSASLHPRFKSQHASCTPTTHPPARPTNTPPNLQLGKDISMESTLGPSQNLSLRMHSPPNTQPEQFGPRPFMFGRMWSEDRSPIT</sequence>
<dbReference type="HOGENOM" id="CLU_2267381_0_0_1"/>
<feature type="compositionally biased region" description="Polar residues" evidence="1">
    <location>
        <begin position="59"/>
        <end position="82"/>
    </location>
</feature>
<organism evidence="2 3">
    <name type="scientific">Amborella trichopoda</name>
    <dbReference type="NCBI Taxonomy" id="13333"/>
    <lineage>
        <taxon>Eukaryota</taxon>
        <taxon>Viridiplantae</taxon>
        <taxon>Streptophyta</taxon>
        <taxon>Embryophyta</taxon>
        <taxon>Tracheophyta</taxon>
        <taxon>Spermatophyta</taxon>
        <taxon>Magnoliopsida</taxon>
        <taxon>Amborellales</taxon>
        <taxon>Amborellaceae</taxon>
        <taxon>Amborella</taxon>
    </lineage>
</organism>
<evidence type="ECO:0000313" key="2">
    <source>
        <dbReference type="EMBL" id="ERN15346.1"/>
    </source>
</evidence>
<dbReference type="Gramene" id="ERN15346">
    <property type="protein sequence ID" value="ERN15346"/>
    <property type="gene ID" value="AMTR_s00036p00138940"/>
</dbReference>
<feature type="compositionally biased region" description="Pro residues" evidence="1">
    <location>
        <begin position="38"/>
        <end position="47"/>
    </location>
</feature>
<gene>
    <name evidence="2" type="ORF">AMTR_s00036p00138940</name>
</gene>
<proteinExistence type="predicted"/>
<dbReference type="AlphaFoldDB" id="U5CQ90"/>
<feature type="compositionally biased region" description="Pro residues" evidence="1">
    <location>
        <begin position="1"/>
        <end position="11"/>
    </location>
</feature>
<evidence type="ECO:0000313" key="3">
    <source>
        <dbReference type="Proteomes" id="UP000017836"/>
    </source>
</evidence>